<keyword evidence="3" id="KW-1185">Reference proteome</keyword>
<gene>
    <name evidence="2" type="ORF">ACFOWM_00105</name>
</gene>
<evidence type="ECO:0000313" key="3">
    <source>
        <dbReference type="Proteomes" id="UP001595907"/>
    </source>
</evidence>
<dbReference type="PANTHER" id="PTHR12526">
    <property type="entry name" value="GLYCOSYLTRANSFERASE"/>
    <property type="match status" value="1"/>
</dbReference>
<dbReference type="InterPro" id="IPR028098">
    <property type="entry name" value="Glyco_trans_4-like_N"/>
</dbReference>
<feature type="domain" description="Glycosyltransferase subfamily 4-like N-terminal" evidence="1">
    <location>
        <begin position="36"/>
        <end position="205"/>
    </location>
</feature>
<accession>A0ABV8QNH4</accession>
<dbReference type="GO" id="GO:0016757">
    <property type="term" value="F:glycosyltransferase activity"/>
    <property type="evidence" value="ECO:0007669"/>
    <property type="project" value="UniProtKB-KW"/>
</dbReference>
<organism evidence="2 3">
    <name type="scientific">Ferruginibacter yonginensis</name>
    <dbReference type="NCBI Taxonomy" id="1310416"/>
    <lineage>
        <taxon>Bacteria</taxon>
        <taxon>Pseudomonadati</taxon>
        <taxon>Bacteroidota</taxon>
        <taxon>Chitinophagia</taxon>
        <taxon>Chitinophagales</taxon>
        <taxon>Chitinophagaceae</taxon>
        <taxon>Ferruginibacter</taxon>
    </lineage>
</organism>
<dbReference type="EMBL" id="JBHSCZ010000001">
    <property type="protein sequence ID" value="MFC4261263.1"/>
    <property type="molecule type" value="Genomic_DNA"/>
</dbReference>
<keyword evidence="2" id="KW-0328">Glycosyltransferase</keyword>
<dbReference type="Gene3D" id="3.40.50.2000">
    <property type="entry name" value="Glycogen Phosphorylase B"/>
    <property type="match status" value="2"/>
</dbReference>
<dbReference type="Pfam" id="PF13439">
    <property type="entry name" value="Glyco_transf_4"/>
    <property type="match status" value="1"/>
</dbReference>
<comment type="caution">
    <text evidence="2">The sequence shown here is derived from an EMBL/GenBank/DDBJ whole genome shotgun (WGS) entry which is preliminary data.</text>
</comment>
<name>A0ABV8QNH4_9BACT</name>
<sequence>MLVAALLKLWWRIRGLRQQKGSPHQLLLVAEFGEKGGTRTYLFSLIPFLQQQGYHITLLVSGNGIDATMAAWLTQQGVPLLHAPFDFWCVQWHTIPKGLHRRHLLRYQIKELHYWCDLISTHRFGSLLFSVGYPEQYLYSFLLPLPITYVLHTATQQPLDGIKYRVVQYGLRKQQQIITVSHAAQQQLWQHWCKGQPHNGIHAVYNSYTPIPLSPAVGKAKPLMVLTIGSLEPYKNPQFFIAVAQQVMAQLPDVQFVWAGDGSLMNSSTQAVAGNKGIRFIGNVDDVVHWYQQATVYFQPSLLESHGIAVVGAMCHALPCVVANHGGLPESVLHQKTGYVVPVQDTAAAVAALLQLLQQPALCMQMGMAGQQRYQQLFTPMQWQAAMQLLIPHV</sequence>
<reference evidence="3" key="1">
    <citation type="journal article" date="2019" name="Int. J. Syst. Evol. Microbiol.">
        <title>The Global Catalogue of Microorganisms (GCM) 10K type strain sequencing project: providing services to taxonomists for standard genome sequencing and annotation.</title>
        <authorList>
            <consortium name="The Broad Institute Genomics Platform"/>
            <consortium name="The Broad Institute Genome Sequencing Center for Infectious Disease"/>
            <person name="Wu L."/>
            <person name="Ma J."/>
        </authorList>
    </citation>
    <scope>NUCLEOTIDE SEQUENCE [LARGE SCALE GENOMIC DNA]</scope>
    <source>
        <strain evidence="3">CECT 8289</strain>
    </source>
</reference>
<dbReference type="CDD" id="cd03801">
    <property type="entry name" value="GT4_PimA-like"/>
    <property type="match status" value="1"/>
</dbReference>
<dbReference type="PANTHER" id="PTHR12526:SF638">
    <property type="entry name" value="SPORE COAT PROTEIN SA"/>
    <property type="match status" value="1"/>
</dbReference>
<dbReference type="Proteomes" id="UP001595907">
    <property type="component" value="Unassembled WGS sequence"/>
</dbReference>
<dbReference type="Pfam" id="PF13692">
    <property type="entry name" value="Glyco_trans_1_4"/>
    <property type="match status" value="1"/>
</dbReference>
<dbReference type="SUPFAM" id="SSF53756">
    <property type="entry name" value="UDP-Glycosyltransferase/glycogen phosphorylase"/>
    <property type="match status" value="1"/>
</dbReference>
<dbReference type="EC" id="2.4.-.-" evidence="2"/>
<proteinExistence type="predicted"/>
<keyword evidence="2" id="KW-0808">Transferase</keyword>
<protein>
    <submittedName>
        <fullName evidence="2">Glycosyltransferase family 4 protein</fullName>
        <ecNumber evidence="2">2.4.-.-</ecNumber>
    </submittedName>
</protein>
<evidence type="ECO:0000259" key="1">
    <source>
        <dbReference type="Pfam" id="PF13439"/>
    </source>
</evidence>
<evidence type="ECO:0000313" key="2">
    <source>
        <dbReference type="EMBL" id="MFC4261263.1"/>
    </source>
</evidence>
<dbReference type="RefSeq" id="WP_379705283.1">
    <property type="nucleotide sequence ID" value="NZ_JBHSCZ010000001.1"/>
</dbReference>